<organism evidence="1">
    <name type="scientific">Oryza brachyantha</name>
    <name type="common">malo sina</name>
    <dbReference type="NCBI Taxonomy" id="4533"/>
    <lineage>
        <taxon>Eukaryota</taxon>
        <taxon>Viridiplantae</taxon>
        <taxon>Streptophyta</taxon>
        <taxon>Embryophyta</taxon>
        <taxon>Tracheophyta</taxon>
        <taxon>Spermatophyta</taxon>
        <taxon>Magnoliopsida</taxon>
        <taxon>Liliopsida</taxon>
        <taxon>Poales</taxon>
        <taxon>Poaceae</taxon>
        <taxon>BOP clade</taxon>
        <taxon>Oryzoideae</taxon>
        <taxon>Oryzeae</taxon>
        <taxon>Oryzinae</taxon>
        <taxon>Oryza</taxon>
    </lineage>
</organism>
<dbReference type="HOGENOM" id="CLU_2999702_0_0_1"/>
<keyword evidence="2" id="KW-1185">Reference proteome</keyword>
<dbReference type="EnsemblPlants" id="OB0037G10430.1">
    <property type="protein sequence ID" value="OB0037G10430.1"/>
    <property type="gene ID" value="OB0037G10430"/>
</dbReference>
<name>J3KU10_ORYBR</name>
<dbReference type="Proteomes" id="UP000006038">
    <property type="component" value="Unassembled WGS sequence"/>
</dbReference>
<sequence>MGREIDNCCMHYLDIKHWDQISSLILTAAPTDCESLGTRHLNFLLQYHFNVFLFFVL</sequence>
<protein>
    <submittedName>
        <fullName evidence="1">Uncharacterized protein</fullName>
    </submittedName>
</protein>
<evidence type="ECO:0000313" key="1">
    <source>
        <dbReference type="EnsemblPlants" id="OB0037G10430.1"/>
    </source>
</evidence>
<accession>J3KU10</accession>
<proteinExistence type="predicted"/>
<reference evidence="1" key="1">
    <citation type="submission" date="2015-06" db="UniProtKB">
        <authorList>
            <consortium name="EnsemblPlants"/>
        </authorList>
    </citation>
    <scope>IDENTIFICATION</scope>
</reference>
<evidence type="ECO:0000313" key="2">
    <source>
        <dbReference type="Proteomes" id="UP000006038"/>
    </source>
</evidence>
<dbReference type="Gramene" id="OB0037G10430.1">
    <property type="protein sequence ID" value="OB0037G10430.1"/>
    <property type="gene ID" value="OB0037G10430"/>
</dbReference>
<dbReference type="AlphaFoldDB" id="J3KU10"/>